<dbReference type="PANTHER" id="PTHR33116">
    <property type="entry name" value="REVERSE TRANSCRIPTASE ZINC-BINDING DOMAIN-CONTAINING PROTEIN-RELATED-RELATED"/>
    <property type="match status" value="1"/>
</dbReference>
<dbReference type="EMBL" id="JAGYWB010000003">
    <property type="protein sequence ID" value="KAI0526806.1"/>
    <property type="molecule type" value="Genomic_DNA"/>
</dbReference>
<dbReference type="PANTHER" id="PTHR33116:SF78">
    <property type="entry name" value="OS12G0587133 PROTEIN"/>
    <property type="match status" value="1"/>
</dbReference>
<dbReference type="OrthoDB" id="692976at2759"/>
<comment type="caution">
    <text evidence="1">The sequence shown here is derived from an EMBL/GenBank/DDBJ whole genome shotgun (WGS) entry which is preliminary data.</text>
</comment>
<dbReference type="AlphaFoldDB" id="A0A8T3C6Z4"/>
<reference evidence="1" key="1">
    <citation type="journal article" date="2022" name="Front. Genet.">
        <title>Chromosome-Scale Assembly of the Dendrobium nobile Genome Provides Insights Into the Molecular Mechanism of the Biosynthesis of the Medicinal Active Ingredient of Dendrobium.</title>
        <authorList>
            <person name="Xu Q."/>
            <person name="Niu S.-C."/>
            <person name="Li K.-L."/>
            <person name="Zheng P.-J."/>
            <person name="Zhang X.-J."/>
            <person name="Jia Y."/>
            <person name="Liu Y."/>
            <person name="Niu Y.-X."/>
            <person name="Yu L.-H."/>
            <person name="Chen D.-F."/>
            <person name="Zhang G.-Q."/>
        </authorList>
    </citation>
    <scope>NUCLEOTIDE SEQUENCE</scope>
    <source>
        <tissue evidence="1">Leaf</tissue>
    </source>
</reference>
<gene>
    <name evidence="1" type="ORF">KFK09_002397</name>
</gene>
<sequence>MRTLKEFEKLCRDFIWNKSTGSHGIHYVSWDLLCKPKHYGGWGVHSAVARRDTLSAKFVRKLLDKPDTLLNRNLLAKYGVKWWDTGNSRGGSTSWKIISSGWNTLKNFVRWKVGDGSKINVLRDIWILDKSLLKWPTFIIALEDDNTTLDFFI</sequence>
<evidence type="ECO:0000313" key="2">
    <source>
        <dbReference type="Proteomes" id="UP000829196"/>
    </source>
</evidence>
<keyword evidence="2" id="KW-1185">Reference proteome</keyword>
<name>A0A8T3C6Z4_DENNO</name>
<dbReference type="Proteomes" id="UP000829196">
    <property type="component" value="Unassembled WGS sequence"/>
</dbReference>
<proteinExistence type="predicted"/>
<organism evidence="1 2">
    <name type="scientific">Dendrobium nobile</name>
    <name type="common">Orchid</name>
    <dbReference type="NCBI Taxonomy" id="94219"/>
    <lineage>
        <taxon>Eukaryota</taxon>
        <taxon>Viridiplantae</taxon>
        <taxon>Streptophyta</taxon>
        <taxon>Embryophyta</taxon>
        <taxon>Tracheophyta</taxon>
        <taxon>Spermatophyta</taxon>
        <taxon>Magnoliopsida</taxon>
        <taxon>Liliopsida</taxon>
        <taxon>Asparagales</taxon>
        <taxon>Orchidaceae</taxon>
        <taxon>Epidendroideae</taxon>
        <taxon>Malaxideae</taxon>
        <taxon>Dendrobiinae</taxon>
        <taxon>Dendrobium</taxon>
    </lineage>
</organism>
<accession>A0A8T3C6Z4</accession>
<evidence type="ECO:0000313" key="1">
    <source>
        <dbReference type="EMBL" id="KAI0526806.1"/>
    </source>
</evidence>
<protein>
    <submittedName>
        <fullName evidence="1">Uncharacterized protein</fullName>
    </submittedName>
</protein>